<keyword evidence="3" id="KW-1185">Reference proteome</keyword>
<comment type="caution">
    <text evidence="2">The sequence shown here is derived from an EMBL/GenBank/DDBJ whole genome shotgun (WGS) entry which is preliminary data.</text>
</comment>
<feature type="compositionally biased region" description="Polar residues" evidence="1">
    <location>
        <begin position="7"/>
        <end position="36"/>
    </location>
</feature>
<evidence type="ECO:0000256" key="1">
    <source>
        <dbReference type="SAM" id="MobiDB-lite"/>
    </source>
</evidence>
<evidence type="ECO:0000313" key="2">
    <source>
        <dbReference type="EMBL" id="KAG9454163.1"/>
    </source>
</evidence>
<feature type="region of interest" description="Disordered" evidence="1">
    <location>
        <begin position="1"/>
        <end position="40"/>
    </location>
</feature>
<evidence type="ECO:0000313" key="3">
    <source>
        <dbReference type="Proteomes" id="UP000825729"/>
    </source>
</evidence>
<proteinExistence type="predicted"/>
<reference evidence="2 3" key="1">
    <citation type="submission" date="2021-07" db="EMBL/GenBank/DDBJ databases">
        <title>The Aristolochia fimbriata genome: insights into angiosperm evolution, floral development and chemical biosynthesis.</title>
        <authorList>
            <person name="Jiao Y."/>
        </authorList>
    </citation>
    <scope>NUCLEOTIDE SEQUENCE [LARGE SCALE GENOMIC DNA]</scope>
    <source>
        <strain evidence="2">IBCAS-2021</strain>
        <tissue evidence="2">Leaf</tissue>
    </source>
</reference>
<feature type="region of interest" description="Disordered" evidence="1">
    <location>
        <begin position="60"/>
        <end position="107"/>
    </location>
</feature>
<accession>A0AAV7EZC5</accession>
<protein>
    <submittedName>
        <fullName evidence="2">Uncharacterized protein</fullName>
    </submittedName>
</protein>
<dbReference type="Proteomes" id="UP000825729">
    <property type="component" value="Unassembled WGS sequence"/>
</dbReference>
<organism evidence="2 3">
    <name type="scientific">Aristolochia fimbriata</name>
    <name type="common">White veined hardy Dutchman's pipe vine</name>
    <dbReference type="NCBI Taxonomy" id="158543"/>
    <lineage>
        <taxon>Eukaryota</taxon>
        <taxon>Viridiplantae</taxon>
        <taxon>Streptophyta</taxon>
        <taxon>Embryophyta</taxon>
        <taxon>Tracheophyta</taxon>
        <taxon>Spermatophyta</taxon>
        <taxon>Magnoliopsida</taxon>
        <taxon>Magnoliidae</taxon>
        <taxon>Piperales</taxon>
        <taxon>Aristolochiaceae</taxon>
        <taxon>Aristolochia</taxon>
    </lineage>
</organism>
<dbReference type="AlphaFoldDB" id="A0AAV7EZC5"/>
<dbReference type="EMBL" id="JAINDJ010000003">
    <property type="protein sequence ID" value="KAG9454163.1"/>
    <property type="molecule type" value="Genomic_DNA"/>
</dbReference>
<feature type="compositionally biased region" description="Basic and acidic residues" evidence="1">
    <location>
        <begin position="91"/>
        <end position="107"/>
    </location>
</feature>
<feature type="compositionally biased region" description="Low complexity" evidence="1">
    <location>
        <begin position="79"/>
        <end position="90"/>
    </location>
</feature>
<name>A0AAV7EZC5_ARIFI</name>
<gene>
    <name evidence="2" type="ORF">H6P81_007067</name>
</gene>
<sequence length="204" mass="23244">MVCVARETSSGLDHSQNFQNLGQSEKTLGSGQTPDQNPVLDEITLNPETEMDVNAEVFPEHTQLEETMNAIAHKEKNGSSPSPKSSVPDSATEHNDQEDIEAARPAEERPIYYTYAKRRATRLIHTSRSNVRSRLTKAQDSEMRDWAEEEDEERREYDRWLDDYMLRTMSGYGGELSMDQDKIVEFHNRKRASQQGNHNSASAP</sequence>